<reference evidence="2 3" key="1">
    <citation type="submission" date="2016-03" db="EMBL/GenBank/DDBJ databases">
        <title>Choanephora cucurbitarum.</title>
        <authorList>
            <person name="Min B."/>
            <person name="Park H."/>
            <person name="Park J.-H."/>
            <person name="Shin H.-D."/>
            <person name="Choi I.-G."/>
        </authorList>
    </citation>
    <scope>NUCLEOTIDE SEQUENCE [LARGE SCALE GENOMIC DNA]</scope>
    <source>
        <strain evidence="2 3">KUS-F28377</strain>
    </source>
</reference>
<proteinExistence type="predicted"/>
<protein>
    <submittedName>
        <fullName evidence="2">Uncharacterized protein</fullName>
    </submittedName>
</protein>
<feature type="compositionally biased region" description="Low complexity" evidence="1">
    <location>
        <begin position="230"/>
        <end position="241"/>
    </location>
</feature>
<dbReference type="OrthoDB" id="10651243at2759"/>
<feature type="compositionally biased region" description="Basic residues" evidence="1">
    <location>
        <begin position="210"/>
        <end position="229"/>
    </location>
</feature>
<dbReference type="Proteomes" id="UP000093000">
    <property type="component" value="Unassembled WGS sequence"/>
</dbReference>
<organism evidence="2 3">
    <name type="scientific">Choanephora cucurbitarum</name>
    <dbReference type="NCBI Taxonomy" id="101091"/>
    <lineage>
        <taxon>Eukaryota</taxon>
        <taxon>Fungi</taxon>
        <taxon>Fungi incertae sedis</taxon>
        <taxon>Mucoromycota</taxon>
        <taxon>Mucoromycotina</taxon>
        <taxon>Mucoromycetes</taxon>
        <taxon>Mucorales</taxon>
        <taxon>Mucorineae</taxon>
        <taxon>Choanephoraceae</taxon>
        <taxon>Choanephoroideae</taxon>
        <taxon>Choanephora</taxon>
    </lineage>
</organism>
<evidence type="ECO:0000313" key="3">
    <source>
        <dbReference type="Proteomes" id="UP000093000"/>
    </source>
</evidence>
<evidence type="ECO:0000313" key="2">
    <source>
        <dbReference type="EMBL" id="OBZ81084.1"/>
    </source>
</evidence>
<dbReference type="AlphaFoldDB" id="A0A1C7N148"/>
<sequence>MIGVEEHPNVSQAQQVIVDDDDHQYLVSSSGDMSMVDNVDAGFLISTDIDHDDEVENEIPTDSTSRRLELSPSVTEAQEFFDASEYPVVEENTEPHYNHQVSTGILNKSTAQAENRPHTESLPIDSKPPSSLPLRSFYFNCSKPALFELPVNQSTTLTNADDSAKAKFSFSVPGVTHLSSGGDVGSSSKHQQNVLNEEVPEFVKGWNKAKKKMFKPKAQIKRNIKKRKTSTSPEPTKSSRSNRFGSESEDE</sequence>
<dbReference type="EMBL" id="LUGH01001464">
    <property type="protein sequence ID" value="OBZ81084.1"/>
    <property type="molecule type" value="Genomic_DNA"/>
</dbReference>
<comment type="caution">
    <text evidence="2">The sequence shown here is derived from an EMBL/GenBank/DDBJ whole genome shotgun (WGS) entry which is preliminary data.</text>
</comment>
<gene>
    <name evidence="2" type="ORF">A0J61_10867</name>
</gene>
<dbReference type="InParanoid" id="A0A1C7N148"/>
<feature type="region of interest" description="Disordered" evidence="1">
    <location>
        <begin position="49"/>
        <end position="69"/>
    </location>
</feature>
<feature type="region of interest" description="Disordered" evidence="1">
    <location>
        <begin position="210"/>
        <end position="251"/>
    </location>
</feature>
<name>A0A1C7N148_9FUNG</name>
<keyword evidence="3" id="KW-1185">Reference proteome</keyword>
<feature type="compositionally biased region" description="Acidic residues" evidence="1">
    <location>
        <begin position="50"/>
        <end position="59"/>
    </location>
</feature>
<accession>A0A1C7N148</accession>
<evidence type="ECO:0000256" key="1">
    <source>
        <dbReference type="SAM" id="MobiDB-lite"/>
    </source>
</evidence>